<accession>A0A6B0UID1</accession>
<evidence type="ECO:0000313" key="2">
    <source>
        <dbReference type="EMBL" id="MXU88173.1"/>
    </source>
</evidence>
<keyword evidence="1" id="KW-1133">Transmembrane helix</keyword>
<keyword evidence="1" id="KW-0812">Transmembrane</keyword>
<keyword evidence="1" id="KW-0472">Membrane</keyword>
<evidence type="ECO:0000256" key="1">
    <source>
        <dbReference type="SAM" id="Phobius"/>
    </source>
</evidence>
<feature type="transmembrane region" description="Helical" evidence="1">
    <location>
        <begin position="74"/>
        <end position="97"/>
    </location>
</feature>
<dbReference type="AlphaFoldDB" id="A0A6B0UID1"/>
<feature type="transmembrane region" description="Helical" evidence="1">
    <location>
        <begin position="20"/>
        <end position="53"/>
    </location>
</feature>
<protein>
    <submittedName>
        <fullName evidence="2">Uncharacterized protein</fullName>
    </submittedName>
</protein>
<name>A0A6B0UID1_IXORI</name>
<reference evidence="2" key="1">
    <citation type="submission" date="2019-12" db="EMBL/GenBank/DDBJ databases">
        <title>An insight into the sialome of adult female Ixodes ricinus ticks feeding for 6 days.</title>
        <authorList>
            <person name="Perner J."/>
            <person name="Ribeiro J.M.C."/>
        </authorList>
    </citation>
    <scope>NUCLEOTIDE SEQUENCE</scope>
    <source>
        <strain evidence="2">Semi-engorged</strain>
        <tissue evidence="2">Salivary glands</tissue>
    </source>
</reference>
<organism evidence="2">
    <name type="scientific">Ixodes ricinus</name>
    <name type="common">Common tick</name>
    <name type="synonym">Acarus ricinus</name>
    <dbReference type="NCBI Taxonomy" id="34613"/>
    <lineage>
        <taxon>Eukaryota</taxon>
        <taxon>Metazoa</taxon>
        <taxon>Ecdysozoa</taxon>
        <taxon>Arthropoda</taxon>
        <taxon>Chelicerata</taxon>
        <taxon>Arachnida</taxon>
        <taxon>Acari</taxon>
        <taxon>Parasitiformes</taxon>
        <taxon>Ixodida</taxon>
        <taxon>Ixodoidea</taxon>
        <taxon>Ixodidae</taxon>
        <taxon>Ixodinae</taxon>
        <taxon>Ixodes</taxon>
    </lineage>
</organism>
<proteinExistence type="predicted"/>
<sequence>MLNVPVGDVLRAPLSVGCLVSGLVTASVCVCRAALCNAALCNAELSLFFLFCLVKNHQWDITAMQVRGDRRLHAAFFVLVPACPTTFVILCRVLYLLSWL</sequence>
<dbReference type="EMBL" id="GIFC01006090">
    <property type="protein sequence ID" value="MXU88173.1"/>
    <property type="molecule type" value="Transcribed_RNA"/>
</dbReference>